<protein>
    <recommendedName>
        <fullName evidence="3">Tetratricopeptide repeat protein</fullName>
    </recommendedName>
</protein>
<evidence type="ECO:0000313" key="2">
    <source>
        <dbReference type="Proteomes" id="UP000719267"/>
    </source>
</evidence>
<dbReference type="EMBL" id="JAHWDF010000010">
    <property type="protein sequence ID" value="MBW2962250.1"/>
    <property type="molecule type" value="Genomic_DNA"/>
</dbReference>
<accession>A0ABS6W323</accession>
<reference evidence="1 2" key="1">
    <citation type="submission" date="2021-07" db="EMBL/GenBank/DDBJ databases">
        <title>Mesonia aestuariivivens sp. nov., isolated from a tidal flat.</title>
        <authorList>
            <person name="Kim Y.-O."/>
            <person name="Yoon J.-H."/>
        </authorList>
    </citation>
    <scope>NUCLEOTIDE SEQUENCE [LARGE SCALE GENOMIC DNA]</scope>
    <source>
        <strain evidence="1 2">JHPTF-M18</strain>
    </source>
</reference>
<comment type="caution">
    <text evidence="1">The sequence shown here is derived from an EMBL/GenBank/DDBJ whole genome shotgun (WGS) entry which is preliminary data.</text>
</comment>
<dbReference type="RefSeq" id="WP_219040528.1">
    <property type="nucleotide sequence ID" value="NZ_JAHWDF010000010.1"/>
</dbReference>
<evidence type="ECO:0000313" key="1">
    <source>
        <dbReference type="EMBL" id="MBW2962250.1"/>
    </source>
</evidence>
<organism evidence="1 2">
    <name type="scientific">Mesonia aestuariivivens</name>
    <dbReference type="NCBI Taxonomy" id="2796128"/>
    <lineage>
        <taxon>Bacteria</taxon>
        <taxon>Pseudomonadati</taxon>
        <taxon>Bacteroidota</taxon>
        <taxon>Flavobacteriia</taxon>
        <taxon>Flavobacteriales</taxon>
        <taxon>Flavobacteriaceae</taxon>
        <taxon>Mesonia</taxon>
    </lineage>
</organism>
<proteinExistence type="predicted"/>
<dbReference type="Proteomes" id="UP000719267">
    <property type="component" value="Unassembled WGS sequence"/>
</dbReference>
<sequence length="54" mass="6141">MNRVLIILCVITLKAGAQTSAFQLADSLFNVGDYKKAIELYQSEKKFLQHIIKK</sequence>
<evidence type="ECO:0008006" key="3">
    <source>
        <dbReference type="Google" id="ProtNLM"/>
    </source>
</evidence>
<name>A0ABS6W323_9FLAO</name>
<gene>
    <name evidence="1" type="ORF">KW502_10605</name>
</gene>
<keyword evidence="2" id="KW-1185">Reference proteome</keyword>